<feature type="binding site" evidence="4">
    <location>
        <position position="82"/>
    </location>
    <ligand>
        <name>S-adenosyl-L-methionine</name>
        <dbReference type="ChEBI" id="CHEBI:59789"/>
    </ligand>
</feature>
<comment type="similarity">
    <text evidence="4">Belongs to the class I-like SAM-binding methyltransferase superfamily. Cation-dependent O-methyltransferase family.</text>
</comment>
<dbReference type="PANTHER" id="PTHR10509">
    <property type="entry name" value="O-METHYLTRANSFERASE-RELATED"/>
    <property type="match status" value="1"/>
</dbReference>
<feature type="binding site" evidence="4">
    <location>
        <begin position="110"/>
        <end position="111"/>
    </location>
    <ligand>
        <name>S-adenosyl-L-methionine</name>
        <dbReference type="ChEBI" id="CHEBI:59789"/>
    </ligand>
</feature>
<dbReference type="PANTHER" id="PTHR10509:SF14">
    <property type="entry name" value="CAFFEOYL-COA O-METHYLTRANSFERASE 3-RELATED"/>
    <property type="match status" value="1"/>
</dbReference>
<accession>A0ABU0DRN2</accession>
<evidence type="ECO:0000313" key="5">
    <source>
        <dbReference type="EMBL" id="MDQ0351108.1"/>
    </source>
</evidence>
<keyword evidence="3 4" id="KW-0949">S-adenosyl-L-methionine</keyword>
<keyword evidence="4" id="KW-0460">Magnesium</keyword>
<dbReference type="InterPro" id="IPR029063">
    <property type="entry name" value="SAM-dependent_MTases_sf"/>
</dbReference>
<dbReference type="SUPFAM" id="SSF53335">
    <property type="entry name" value="S-adenosyl-L-methionine-dependent methyltransferases"/>
    <property type="match status" value="1"/>
</dbReference>
<name>A0ABU0DRN2_9BACI</name>
<dbReference type="HAMAP" id="MF_02217">
    <property type="entry name" value="TrmR_methyltr"/>
    <property type="match status" value="1"/>
</dbReference>
<feature type="binding site" evidence="4">
    <location>
        <position position="35"/>
    </location>
    <ligand>
        <name>S-adenosyl-L-methionine</name>
        <dbReference type="ChEBI" id="CHEBI:59789"/>
    </ligand>
</feature>
<organism evidence="5 6">
    <name type="scientific">Alkalibacillus filiformis</name>
    <dbReference type="NCBI Taxonomy" id="200990"/>
    <lineage>
        <taxon>Bacteria</taxon>
        <taxon>Bacillati</taxon>
        <taxon>Bacillota</taxon>
        <taxon>Bacilli</taxon>
        <taxon>Bacillales</taxon>
        <taxon>Bacillaceae</taxon>
        <taxon>Alkalibacillus</taxon>
    </lineage>
</organism>
<evidence type="ECO:0000256" key="2">
    <source>
        <dbReference type="ARBA" id="ARBA00022679"/>
    </source>
</evidence>
<evidence type="ECO:0000256" key="1">
    <source>
        <dbReference type="ARBA" id="ARBA00022603"/>
    </source>
</evidence>
<feature type="binding site" evidence="4">
    <location>
        <position position="130"/>
    </location>
    <ligand>
        <name>Mg(2+)</name>
        <dbReference type="ChEBI" id="CHEBI:18420"/>
    </ligand>
</feature>
<comment type="caution">
    <text evidence="5">The sequence shown here is derived from an EMBL/GenBank/DDBJ whole genome shotgun (WGS) entry which is preliminary data.</text>
</comment>
<protein>
    <recommendedName>
        <fullName evidence="4">tRNA 5-hydroxyuridine methyltransferase</fullName>
        <ecNumber evidence="4">2.1.1.-</ecNumber>
    </recommendedName>
    <alternativeName>
        <fullName evidence="4">ho5U methyltransferase</fullName>
    </alternativeName>
</protein>
<keyword evidence="2 4" id="KW-0808">Transferase</keyword>
<keyword evidence="4" id="KW-0479">Metal-binding</keyword>
<feature type="binding site" evidence="4">
    <location>
        <position position="130"/>
    </location>
    <ligand>
        <name>S-adenosyl-L-methionine</name>
        <dbReference type="ChEBI" id="CHEBI:59789"/>
    </ligand>
</feature>
<proteinExistence type="inferred from homology"/>
<dbReference type="EC" id="2.1.1.-" evidence="4"/>
<gene>
    <name evidence="4" type="primary">trmR</name>
    <name evidence="5" type="ORF">J2R98_000911</name>
</gene>
<dbReference type="InterPro" id="IPR050362">
    <property type="entry name" value="Cation-dep_OMT"/>
</dbReference>
<dbReference type="Proteomes" id="UP001236723">
    <property type="component" value="Unassembled WGS sequence"/>
</dbReference>
<dbReference type="InterPro" id="IPR043675">
    <property type="entry name" value="TrmR_methyltr"/>
</dbReference>
<comment type="catalytic activity">
    <reaction evidence="4">
        <text>5-hydroxyuridine(34) in tRNA + S-adenosyl-L-methionine = 5-methoxyuridine(34) in tRNA + S-adenosyl-L-homocysteine + H(+)</text>
        <dbReference type="Rhea" id="RHEA:60524"/>
        <dbReference type="Rhea" id="RHEA-COMP:13381"/>
        <dbReference type="Rhea" id="RHEA-COMP:15591"/>
        <dbReference type="ChEBI" id="CHEBI:15378"/>
        <dbReference type="ChEBI" id="CHEBI:57856"/>
        <dbReference type="ChEBI" id="CHEBI:59789"/>
        <dbReference type="ChEBI" id="CHEBI:136877"/>
        <dbReference type="ChEBI" id="CHEBI:143860"/>
    </reaction>
</comment>
<keyword evidence="1 4" id="KW-0489">Methyltransferase</keyword>
<dbReference type="PROSITE" id="PS51682">
    <property type="entry name" value="SAM_OMT_I"/>
    <property type="match status" value="1"/>
</dbReference>
<dbReference type="CDD" id="cd02440">
    <property type="entry name" value="AdoMet_MTases"/>
    <property type="match status" value="1"/>
</dbReference>
<dbReference type="Pfam" id="PF01596">
    <property type="entry name" value="Methyltransf_3"/>
    <property type="match status" value="1"/>
</dbReference>
<feature type="binding site" evidence="4">
    <location>
        <position position="65"/>
    </location>
    <ligand>
        <name>S-adenosyl-L-methionine</name>
        <dbReference type="ChEBI" id="CHEBI:59789"/>
    </ligand>
</feature>
<dbReference type="RefSeq" id="WP_307066514.1">
    <property type="nucleotide sequence ID" value="NZ_JAUSUP010000001.1"/>
</dbReference>
<keyword evidence="6" id="KW-1185">Reference proteome</keyword>
<evidence type="ECO:0000313" key="6">
    <source>
        <dbReference type="Proteomes" id="UP001236723"/>
    </source>
</evidence>
<dbReference type="Gene3D" id="3.40.50.150">
    <property type="entry name" value="Vaccinia Virus protein VP39"/>
    <property type="match status" value="1"/>
</dbReference>
<keyword evidence="4" id="KW-0819">tRNA processing</keyword>
<evidence type="ECO:0000256" key="4">
    <source>
        <dbReference type="HAMAP-Rule" id="MF_02217"/>
    </source>
</evidence>
<comment type="function">
    <text evidence="4">Catalyzes the methylation of 5-hydroxyuridine (ho5U) to form 5-methoxyuridine (mo5U) at position 34 in tRNAs.</text>
</comment>
<dbReference type="InterPro" id="IPR002935">
    <property type="entry name" value="SAM_O-MeTrfase"/>
</dbReference>
<evidence type="ECO:0000256" key="3">
    <source>
        <dbReference type="ARBA" id="ARBA00022691"/>
    </source>
</evidence>
<feature type="binding site" evidence="4">
    <location>
        <position position="156"/>
    </location>
    <ligand>
        <name>Mg(2+)</name>
        <dbReference type="ChEBI" id="CHEBI:18420"/>
    </ligand>
</feature>
<comment type="subunit">
    <text evidence="4">Homodimer.</text>
</comment>
<reference evidence="5 6" key="1">
    <citation type="submission" date="2023-07" db="EMBL/GenBank/DDBJ databases">
        <title>Genomic Encyclopedia of Type Strains, Phase IV (KMG-IV): sequencing the most valuable type-strain genomes for metagenomic binning, comparative biology and taxonomic classification.</title>
        <authorList>
            <person name="Goeker M."/>
        </authorList>
    </citation>
    <scope>NUCLEOTIDE SEQUENCE [LARGE SCALE GENOMIC DNA]</scope>
    <source>
        <strain evidence="5 6">DSM 15448</strain>
    </source>
</reference>
<feature type="binding site" evidence="4">
    <location>
        <position position="157"/>
    </location>
    <ligand>
        <name>Mg(2+)</name>
        <dbReference type="ChEBI" id="CHEBI:18420"/>
    </ligand>
</feature>
<sequence length="212" mass="24348">MNKTKQYVQSLYNDESNPLIESMEQYAIENHVPIMEKDGIEYLKQLIRIHQSNKIIEIGSAIGYSAIQMASSMPGVHVYTVERDAKRFESAKQYIQKANLEDRVHIDLDDALNWLDHRFTTERFDLAFIDAAKGEYIDYVDKITPLLSKGSLLVVDNVLFKGYVSKEKQDNKRFVKIGEKIASFNEWLLNHPQYQTTIIETGDGIAVALKTN</sequence>
<dbReference type="EMBL" id="JAUSUP010000001">
    <property type="protein sequence ID" value="MDQ0351108.1"/>
    <property type="molecule type" value="Genomic_DNA"/>
</dbReference>